<reference evidence="2 3" key="1">
    <citation type="submission" date="2020-08" db="EMBL/GenBank/DDBJ databases">
        <title>Genomic Encyclopedia of Type Strains, Phase III (KMG-III): the genomes of soil and plant-associated and newly described type strains.</title>
        <authorList>
            <person name="Whitman W."/>
        </authorList>
    </citation>
    <scope>NUCLEOTIDE SEQUENCE [LARGE SCALE GENOMIC DNA]</scope>
    <source>
        <strain evidence="2 3">CECT 8075</strain>
    </source>
</reference>
<dbReference type="AlphaFoldDB" id="A0A7W5E5I1"/>
<feature type="region of interest" description="Disordered" evidence="1">
    <location>
        <begin position="86"/>
        <end position="114"/>
    </location>
</feature>
<accession>A0A7W5E5I1</accession>
<evidence type="ECO:0000313" key="3">
    <source>
        <dbReference type="Proteomes" id="UP000536179"/>
    </source>
</evidence>
<feature type="compositionally biased region" description="Polar residues" evidence="1">
    <location>
        <begin position="101"/>
        <end position="110"/>
    </location>
</feature>
<proteinExistence type="predicted"/>
<protein>
    <submittedName>
        <fullName evidence="2">Uncharacterized protein</fullName>
    </submittedName>
</protein>
<sequence length="212" mass="23422">MRILSASIFETRHLPPSPWEQPGTWMLRRLRVTLGIGLVLLVVQAGSAVSKKGLPERSGISPVNGASSTTMASNLAETTFADANLNMNSDDNTLPRKPFASANSAPSFGSQPRAVLPQGWRRTSSGWQHVSTWSAIPQKTVSLTERVIAQRDAEPVWLREAMETLRQIHPGCFALVQLMAVGALFAISCHRGDQTCQPKRRYFFREPTRLAR</sequence>
<evidence type="ECO:0000313" key="2">
    <source>
        <dbReference type="EMBL" id="MBB3209687.1"/>
    </source>
</evidence>
<dbReference type="Proteomes" id="UP000536179">
    <property type="component" value="Unassembled WGS sequence"/>
</dbReference>
<organism evidence="2 3">
    <name type="scientific">Aporhodopirellula rubra</name>
    <dbReference type="NCBI Taxonomy" id="980271"/>
    <lineage>
        <taxon>Bacteria</taxon>
        <taxon>Pseudomonadati</taxon>
        <taxon>Planctomycetota</taxon>
        <taxon>Planctomycetia</taxon>
        <taxon>Pirellulales</taxon>
        <taxon>Pirellulaceae</taxon>
        <taxon>Aporhodopirellula</taxon>
    </lineage>
</organism>
<dbReference type="EMBL" id="JACHXU010000026">
    <property type="protein sequence ID" value="MBB3209687.1"/>
    <property type="molecule type" value="Genomic_DNA"/>
</dbReference>
<keyword evidence="3" id="KW-1185">Reference proteome</keyword>
<evidence type="ECO:0000256" key="1">
    <source>
        <dbReference type="SAM" id="MobiDB-lite"/>
    </source>
</evidence>
<gene>
    <name evidence="2" type="ORF">FHS27_005527</name>
</gene>
<name>A0A7W5E5I1_9BACT</name>
<comment type="caution">
    <text evidence="2">The sequence shown here is derived from an EMBL/GenBank/DDBJ whole genome shotgun (WGS) entry which is preliminary data.</text>
</comment>
<dbReference type="RefSeq" id="WP_184308497.1">
    <property type="nucleotide sequence ID" value="NZ_JACHXU010000026.1"/>
</dbReference>